<dbReference type="Gene3D" id="1.10.10.10">
    <property type="entry name" value="Winged helix-like DNA-binding domain superfamily/Winged helix DNA-binding domain"/>
    <property type="match status" value="1"/>
</dbReference>
<feature type="domain" description="OmpR/PhoB-type" evidence="5">
    <location>
        <begin position="125"/>
        <end position="224"/>
    </location>
</feature>
<evidence type="ECO:0000313" key="6">
    <source>
        <dbReference type="EMBL" id="TFZ08546.1"/>
    </source>
</evidence>
<dbReference type="PROSITE" id="PS51755">
    <property type="entry name" value="OMPR_PHOB"/>
    <property type="match status" value="1"/>
</dbReference>
<feature type="modified residue" description="4-aspartylphosphate" evidence="2">
    <location>
        <position position="53"/>
    </location>
</feature>
<dbReference type="Gene3D" id="3.40.50.2300">
    <property type="match status" value="1"/>
</dbReference>
<protein>
    <submittedName>
        <fullName evidence="6">Response regulator</fullName>
    </submittedName>
</protein>
<dbReference type="Pfam" id="PF00486">
    <property type="entry name" value="Trans_reg_C"/>
    <property type="match status" value="1"/>
</dbReference>
<dbReference type="SMART" id="SM00862">
    <property type="entry name" value="Trans_reg_C"/>
    <property type="match status" value="1"/>
</dbReference>
<dbReference type="SUPFAM" id="SSF52172">
    <property type="entry name" value="CheY-like"/>
    <property type="match status" value="1"/>
</dbReference>
<organism evidence="6 7">
    <name type="scientific">Ramlibacter humi</name>
    <dbReference type="NCBI Taxonomy" id="2530451"/>
    <lineage>
        <taxon>Bacteria</taxon>
        <taxon>Pseudomonadati</taxon>
        <taxon>Pseudomonadota</taxon>
        <taxon>Betaproteobacteria</taxon>
        <taxon>Burkholderiales</taxon>
        <taxon>Comamonadaceae</taxon>
        <taxon>Ramlibacter</taxon>
    </lineage>
</organism>
<evidence type="ECO:0000313" key="7">
    <source>
        <dbReference type="Proteomes" id="UP000297839"/>
    </source>
</evidence>
<dbReference type="GO" id="GO:0006355">
    <property type="term" value="P:regulation of DNA-templated transcription"/>
    <property type="evidence" value="ECO:0007669"/>
    <property type="project" value="InterPro"/>
</dbReference>
<dbReference type="EMBL" id="SMLK01000001">
    <property type="protein sequence ID" value="TFZ08546.1"/>
    <property type="molecule type" value="Genomic_DNA"/>
</dbReference>
<evidence type="ECO:0000256" key="2">
    <source>
        <dbReference type="PROSITE-ProRule" id="PRU00169"/>
    </source>
</evidence>
<dbReference type="Pfam" id="PF00072">
    <property type="entry name" value="Response_reg"/>
    <property type="match status" value="1"/>
</dbReference>
<dbReference type="Proteomes" id="UP000297839">
    <property type="component" value="Unassembled WGS sequence"/>
</dbReference>
<dbReference type="PANTHER" id="PTHR48111">
    <property type="entry name" value="REGULATOR OF RPOS"/>
    <property type="match status" value="1"/>
</dbReference>
<dbReference type="PANTHER" id="PTHR48111:SF59">
    <property type="entry name" value="TRANSCRIPTIONAL REGULATORY PROTEIN BAER"/>
    <property type="match status" value="1"/>
</dbReference>
<sequence length="229" mass="25677">MQRRILIVEDDARLGALLSTHLREQGYGTDILMNGLQVEPEVRRAPPALVLLDATLPGVDGLEVCRQLRRFSDVPIIMASARADEFDRTLGLEAGADDYVCKPFSPRELSARIKALLRRAEGRLAAPPVEGGFRVDDPGRRIGWDDRWLPLTPREYFVLRKLLSRPGQVFTREDLAEGEAVGPRETRIRTVDSHVKNLRRKLAEVRPGAAPIASVYGMGYRFEGEGRPR</sequence>
<dbReference type="InterPro" id="IPR016032">
    <property type="entry name" value="Sig_transdc_resp-reg_C-effctor"/>
</dbReference>
<dbReference type="InterPro" id="IPR001789">
    <property type="entry name" value="Sig_transdc_resp-reg_receiver"/>
</dbReference>
<dbReference type="SUPFAM" id="SSF46894">
    <property type="entry name" value="C-terminal effector domain of the bipartite response regulators"/>
    <property type="match status" value="1"/>
</dbReference>
<dbReference type="InterPro" id="IPR011006">
    <property type="entry name" value="CheY-like_superfamily"/>
</dbReference>
<dbReference type="GO" id="GO:0005829">
    <property type="term" value="C:cytosol"/>
    <property type="evidence" value="ECO:0007669"/>
    <property type="project" value="TreeGrafter"/>
</dbReference>
<evidence type="ECO:0000256" key="3">
    <source>
        <dbReference type="PROSITE-ProRule" id="PRU01091"/>
    </source>
</evidence>
<keyword evidence="2" id="KW-0597">Phosphoprotein</keyword>
<dbReference type="GO" id="GO:0032993">
    <property type="term" value="C:protein-DNA complex"/>
    <property type="evidence" value="ECO:0007669"/>
    <property type="project" value="TreeGrafter"/>
</dbReference>
<accession>A0A4Z0CA82</accession>
<feature type="DNA-binding region" description="OmpR/PhoB-type" evidence="3">
    <location>
        <begin position="125"/>
        <end position="224"/>
    </location>
</feature>
<dbReference type="CDD" id="cd00383">
    <property type="entry name" value="trans_reg_C"/>
    <property type="match status" value="1"/>
</dbReference>
<gene>
    <name evidence="6" type="ORF">EZ216_05155</name>
</gene>
<proteinExistence type="predicted"/>
<feature type="domain" description="Response regulatory" evidence="4">
    <location>
        <begin position="4"/>
        <end position="117"/>
    </location>
</feature>
<evidence type="ECO:0000259" key="5">
    <source>
        <dbReference type="PROSITE" id="PS51755"/>
    </source>
</evidence>
<dbReference type="InterPro" id="IPR001867">
    <property type="entry name" value="OmpR/PhoB-type_DNA-bd"/>
</dbReference>
<keyword evidence="7" id="KW-1185">Reference proteome</keyword>
<dbReference type="GO" id="GO:0000156">
    <property type="term" value="F:phosphorelay response regulator activity"/>
    <property type="evidence" value="ECO:0007669"/>
    <property type="project" value="TreeGrafter"/>
</dbReference>
<evidence type="ECO:0000259" key="4">
    <source>
        <dbReference type="PROSITE" id="PS50110"/>
    </source>
</evidence>
<dbReference type="InterPro" id="IPR039420">
    <property type="entry name" value="WalR-like"/>
</dbReference>
<dbReference type="AlphaFoldDB" id="A0A4Z0CA82"/>
<dbReference type="GO" id="GO:0000976">
    <property type="term" value="F:transcription cis-regulatory region binding"/>
    <property type="evidence" value="ECO:0007669"/>
    <property type="project" value="TreeGrafter"/>
</dbReference>
<dbReference type="SMART" id="SM00448">
    <property type="entry name" value="REC"/>
    <property type="match status" value="1"/>
</dbReference>
<dbReference type="PROSITE" id="PS50110">
    <property type="entry name" value="RESPONSE_REGULATORY"/>
    <property type="match status" value="1"/>
</dbReference>
<name>A0A4Z0CA82_9BURK</name>
<evidence type="ECO:0000256" key="1">
    <source>
        <dbReference type="ARBA" id="ARBA00023125"/>
    </source>
</evidence>
<reference evidence="6 7" key="1">
    <citation type="submission" date="2019-03" db="EMBL/GenBank/DDBJ databases">
        <title>Ramlibacter sp. 18x22-1, whole genome shotgun sequence.</title>
        <authorList>
            <person name="Zhang X."/>
            <person name="Feng G."/>
            <person name="Zhu H."/>
        </authorList>
    </citation>
    <scope>NUCLEOTIDE SEQUENCE [LARGE SCALE GENOMIC DNA]</scope>
    <source>
        <strain evidence="6 7">18x22-1</strain>
    </source>
</reference>
<dbReference type="InterPro" id="IPR036388">
    <property type="entry name" value="WH-like_DNA-bd_sf"/>
</dbReference>
<dbReference type="Gene3D" id="6.10.250.690">
    <property type="match status" value="1"/>
</dbReference>
<comment type="caution">
    <text evidence="6">The sequence shown here is derived from an EMBL/GenBank/DDBJ whole genome shotgun (WGS) entry which is preliminary data.</text>
</comment>
<keyword evidence="1 3" id="KW-0238">DNA-binding</keyword>
<dbReference type="OrthoDB" id="9802426at2"/>